<keyword evidence="3" id="KW-1185">Reference proteome</keyword>
<dbReference type="PANTHER" id="PTHR43031:SF1">
    <property type="entry name" value="PYRIDINE NUCLEOTIDE-DISULPHIDE OXIDOREDUCTASE"/>
    <property type="match status" value="1"/>
</dbReference>
<gene>
    <name evidence="2" type="primary">moeZ_1</name>
    <name evidence="2" type="ORF">Mgrana_02582</name>
</gene>
<dbReference type="InterPro" id="IPR001763">
    <property type="entry name" value="Rhodanese-like_dom"/>
</dbReference>
<dbReference type="SUPFAM" id="SSF52821">
    <property type="entry name" value="Rhodanese/Cell cycle control phosphatase"/>
    <property type="match status" value="1"/>
</dbReference>
<evidence type="ECO:0000313" key="3">
    <source>
        <dbReference type="Proteomes" id="UP000266178"/>
    </source>
</evidence>
<evidence type="ECO:0000259" key="1">
    <source>
        <dbReference type="PROSITE" id="PS50206"/>
    </source>
</evidence>
<dbReference type="PROSITE" id="PS50206">
    <property type="entry name" value="RHODANESE_3"/>
    <property type="match status" value="1"/>
</dbReference>
<accession>A0A399F446</accession>
<dbReference type="Proteomes" id="UP000266178">
    <property type="component" value="Unassembled WGS sequence"/>
</dbReference>
<feature type="domain" description="Rhodanese" evidence="1">
    <location>
        <begin position="26"/>
        <end position="112"/>
    </location>
</feature>
<dbReference type="GO" id="GO:0016779">
    <property type="term" value="F:nucleotidyltransferase activity"/>
    <property type="evidence" value="ECO:0007669"/>
    <property type="project" value="UniProtKB-KW"/>
</dbReference>
<keyword evidence="2" id="KW-0808">Transferase</keyword>
<dbReference type="PANTHER" id="PTHR43031">
    <property type="entry name" value="FAD-DEPENDENT OXIDOREDUCTASE"/>
    <property type="match status" value="1"/>
</dbReference>
<protein>
    <submittedName>
        <fullName evidence="2">Putative adenylyltransferase/sulfurtransferase MoeZ</fullName>
    </submittedName>
</protein>
<dbReference type="AlphaFoldDB" id="A0A399F446"/>
<dbReference type="Pfam" id="PF00581">
    <property type="entry name" value="Rhodanese"/>
    <property type="match status" value="1"/>
</dbReference>
<proteinExistence type="predicted"/>
<evidence type="ECO:0000313" key="2">
    <source>
        <dbReference type="EMBL" id="RIH91517.1"/>
    </source>
</evidence>
<dbReference type="RefSeq" id="WP_119358031.1">
    <property type="nucleotide sequence ID" value="NZ_BJXM01000024.1"/>
</dbReference>
<comment type="caution">
    <text evidence="2">The sequence shown here is derived from an EMBL/GenBank/DDBJ whole genome shotgun (WGS) entry which is preliminary data.</text>
</comment>
<dbReference type="InterPro" id="IPR050229">
    <property type="entry name" value="GlpE_sulfurtransferase"/>
</dbReference>
<dbReference type="EMBL" id="QWLB01000040">
    <property type="protein sequence ID" value="RIH91517.1"/>
    <property type="molecule type" value="Genomic_DNA"/>
</dbReference>
<dbReference type="CDD" id="cd00158">
    <property type="entry name" value="RHOD"/>
    <property type="match status" value="1"/>
</dbReference>
<name>A0A399F446_9DEIN</name>
<dbReference type="InterPro" id="IPR036873">
    <property type="entry name" value="Rhodanese-like_dom_sf"/>
</dbReference>
<sequence>MMGWLSRLLGGGAVERLTPEQAQAKAKAGALILDVRTPLERQEAKIPGSQALPLDRLAAEWEKLPKDREIICQCRSGSRSATAARFLAAKGFRVYNLQGGILAWRAAKLPLK</sequence>
<dbReference type="OrthoDB" id="9800872at2"/>
<keyword evidence="2" id="KW-0548">Nucleotidyltransferase</keyword>
<organism evidence="2 3">
    <name type="scientific">Meiothermus granaticius NBRC 107808</name>
    <dbReference type="NCBI Taxonomy" id="1227551"/>
    <lineage>
        <taxon>Bacteria</taxon>
        <taxon>Thermotogati</taxon>
        <taxon>Deinococcota</taxon>
        <taxon>Deinococci</taxon>
        <taxon>Thermales</taxon>
        <taxon>Thermaceae</taxon>
        <taxon>Meiothermus</taxon>
    </lineage>
</organism>
<reference evidence="2 3" key="1">
    <citation type="submission" date="2018-08" db="EMBL/GenBank/DDBJ databases">
        <title>Meiothermus granaticius genome AF-68 sequencing project.</title>
        <authorList>
            <person name="Da Costa M.S."/>
            <person name="Albuquerque L."/>
            <person name="Raposo P."/>
            <person name="Froufe H.J.C."/>
            <person name="Barroso C.S."/>
            <person name="Egas C."/>
        </authorList>
    </citation>
    <scope>NUCLEOTIDE SEQUENCE [LARGE SCALE GENOMIC DNA]</scope>
    <source>
        <strain evidence="2 3">AF-68</strain>
    </source>
</reference>
<dbReference type="Gene3D" id="3.40.250.10">
    <property type="entry name" value="Rhodanese-like domain"/>
    <property type="match status" value="1"/>
</dbReference>
<dbReference type="SMART" id="SM00450">
    <property type="entry name" value="RHOD"/>
    <property type="match status" value="1"/>
</dbReference>